<feature type="transmembrane region" description="Helical" evidence="1">
    <location>
        <begin position="72"/>
        <end position="91"/>
    </location>
</feature>
<dbReference type="OrthoDB" id="10674053at2759"/>
<evidence type="ECO:0000313" key="2">
    <source>
        <dbReference type="EMBL" id="KAF1971113.1"/>
    </source>
</evidence>
<feature type="transmembrane region" description="Helical" evidence="1">
    <location>
        <begin position="12"/>
        <end position="28"/>
    </location>
</feature>
<evidence type="ECO:0000256" key="1">
    <source>
        <dbReference type="SAM" id="Phobius"/>
    </source>
</evidence>
<dbReference type="Proteomes" id="UP000800036">
    <property type="component" value="Unassembled WGS sequence"/>
</dbReference>
<dbReference type="EMBL" id="ML976695">
    <property type="protein sequence ID" value="KAF1971113.1"/>
    <property type="molecule type" value="Genomic_DNA"/>
</dbReference>
<organism evidence="2 3">
    <name type="scientific">Bimuria novae-zelandiae CBS 107.79</name>
    <dbReference type="NCBI Taxonomy" id="1447943"/>
    <lineage>
        <taxon>Eukaryota</taxon>
        <taxon>Fungi</taxon>
        <taxon>Dikarya</taxon>
        <taxon>Ascomycota</taxon>
        <taxon>Pezizomycotina</taxon>
        <taxon>Dothideomycetes</taxon>
        <taxon>Pleosporomycetidae</taxon>
        <taxon>Pleosporales</taxon>
        <taxon>Massarineae</taxon>
        <taxon>Didymosphaeriaceae</taxon>
        <taxon>Bimuria</taxon>
    </lineage>
</organism>
<feature type="transmembrane region" description="Helical" evidence="1">
    <location>
        <begin position="125"/>
        <end position="144"/>
    </location>
</feature>
<protein>
    <submittedName>
        <fullName evidence="2">Uncharacterized protein</fullName>
    </submittedName>
</protein>
<keyword evidence="1" id="KW-0472">Membrane</keyword>
<keyword evidence="1" id="KW-0812">Transmembrane</keyword>
<sequence>MAHLSDPASPLTSSFFAVFICGLGVAHARHPWAIVKWQLIFAISPGVCFMATYVQIWISAPFLRLLLLSWPWINGLVVEVLICWQVFGLFFPSKGGWIHRYGICFTSVVAIFIQLYGLYARSVKMLPFVGAPLFHGLMTSSSIFHFINCRRTRHRFVSIGCSYMGATVASVSLAVVSHQRNNQFTHNAPICYLAHDTLELTLLSILYFIRKWEPTALSPQEGEAHFPNTHNATGTSVGTGYSFNDTSSHLTTPPSRGTTLPTIATTLLCDDNGEEYGPSYTPPSTPINGFQNSQLVPKIVSGILNQMEELYFAGYLATKS</sequence>
<gene>
    <name evidence="2" type="ORF">BU23DRAFT_570117</name>
</gene>
<dbReference type="AlphaFoldDB" id="A0A6A5V104"/>
<reference evidence="2" key="1">
    <citation type="journal article" date="2020" name="Stud. Mycol.">
        <title>101 Dothideomycetes genomes: a test case for predicting lifestyles and emergence of pathogens.</title>
        <authorList>
            <person name="Haridas S."/>
            <person name="Albert R."/>
            <person name="Binder M."/>
            <person name="Bloem J."/>
            <person name="Labutti K."/>
            <person name="Salamov A."/>
            <person name="Andreopoulos B."/>
            <person name="Baker S."/>
            <person name="Barry K."/>
            <person name="Bills G."/>
            <person name="Bluhm B."/>
            <person name="Cannon C."/>
            <person name="Castanera R."/>
            <person name="Culley D."/>
            <person name="Daum C."/>
            <person name="Ezra D."/>
            <person name="Gonzalez J."/>
            <person name="Henrissat B."/>
            <person name="Kuo A."/>
            <person name="Liang C."/>
            <person name="Lipzen A."/>
            <person name="Lutzoni F."/>
            <person name="Magnuson J."/>
            <person name="Mondo S."/>
            <person name="Nolan M."/>
            <person name="Ohm R."/>
            <person name="Pangilinan J."/>
            <person name="Park H.-J."/>
            <person name="Ramirez L."/>
            <person name="Alfaro M."/>
            <person name="Sun H."/>
            <person name="Tritt A."/>
            <person name="Yoshinaga Y."/>
            <person name="Zwiers L.-H."/>
            <person name="Turgeon B."/>
            <person name="Goodwin S."/>
            <person name="Spatafora J."/>
            <person name="Crous P."/>
            <person name="Grigoriev I."/>
        </authorList>
    </citation>
    <scope>NUCLEOTIDE SEQUENCE</scope>
    <source>
        <strain evidence="2">CBS 107.79</strain>
    </source>
</reference>
<feature type="transmembrane region" description="Helical" evidence="1">
    <location>
        <begin position="156"/>
        <end position="176"/>
    </location>
</feature>
<feature type="transmembrane region" description="Helical" evidence="1">
    <location>
        <begin position="98"/>
        <end position="119"/>
    </location>
</feature>
<name>A0A6A5V104_9PLEO</name>
<accession>A0A6A5V104</accession>
<evidence type="ECO:0000313" key="3">
    <source>
        <dbReference type="Proteomes" id="UP000800036"/>
    </source>
</evidence>
<keyword evidence="3" id="KW-1185">Reference proteome</keyword>
<feature type="transmembrane region" description="Helical" evidence="1">
    <location>
        <begin position="40"/>
        <end position="60"/>
    </location>
</feature>
<keyword evidence="1" id="KW-1133">Transmembrane helix</keyword>
<proteinExistence type="predicted"/>